<keyword evidence="2" id="KW-1133">Transmembrane helix</keyword>
<sequence>MPGKNIKDLFKQFEALIKKDKKKTLTVVVCVFIILAGLIYIIKLNYNFIKESQSKQEGQQSTATSGSGQPDADKTASTLLPELKRKTETGQELRNPFNVALKLKGIINGGNGGDLAIIEAGSTTYIAKVGEEIQGGWKIKEIKDGVVILTTGKQSLELKFNGQANIRIGDNNNADQEQSVNGQGGDGQ</sequence>
<keyword evidence="2" id="KW-0472">Membrane</keyword>
<gene>
    <name evidence="3" type="ORF">SAMN05660649_00040</name>
</gene>
<dbReference type="STRING" id="341036.SAMN05660649_00040"/>
<reference evidence="4" key="1">
    <citation type="submission" date="2016-10" db="EMBL/GenBank/DDBJ databases">
        <authorList>
            <person name="Varghese N."/>
            <person name="Submissions S."/>
        </authorList>
    </citation>
    <scope>NUCLEOTIDE SEQUENCE [LARGE SCALE GENOMIC DNA]</scope>
    <source>
        <strain evidence="4">DSM 17038</strain>
    </source>
</reference>
<keyword evidence="4" id="KW-1185">Reference proteome</keyword>
<dbReference type="Gene3D" id="2.30.30.830">
    <property type="match status" value="1"/>
</dbReference>
<name>A0A1I2MMM6_9FIRM</name>
<keyword evidence="2" id="KW-0812">Transmembrane</keyword>
<dbReference type="OrthoDB" id="1787373at2"/>
<evidence type="ECO:0000256" key="2">
    <source>
        <dbReference type="SAM" id="Phobius"/>
    </source>
</evidence>
<dbReference type="RefSeq" id="WP_092467531.1">
    <property type="nucleotide sequence ID" value="NZ_FOOX01000001.1"/>
</dbReference>
<dbReference type="Proteomes" id="UP000199337">
    <property type="component" value="Unassembled WGS sequence"/>
</dbReference>
<accession>A0A1I2MMM6</accession>
<feature type="region of interest" description="Disordered" evidence="1">
    <location>
        <begin position="169"/>
        <end position="188"/>
    </location>
</feature>
<evidence type="ECO:0000313" key="4">
    <source>
        <dbReference type="Proteomes" id="UP000199337"/>
    </source>
</evidence>
<dbReference type="EMBL" id="FOOX01000001">
    <property type="protein sequence ID" value="SFF92805.1"/>
    <property type="molecule type" value="Genomic_DNA"/>
</dbReference>
<evidence type="ECO:0000256" key="1">
    <source>
        <dbReference type="SAM" id="MobiDB-lite"/>
    </source>
</evidence>
<protein>
    <submittedName>
        <fullName evidence="3">Uncharacterized protein</fullName>
    </submittedName>
</protein>
<feature type="compositionally biased region" description="Polar residues" evidence="1">
    <location>
        <begin position="170"/>
        <end position="181"/>
    </location>
</feature>
<proteinExistence type="predicted"/>
<evidence type="ECO:0000313" key="3">
    <source>
        <dbReference type="EMBL" id="SFF92805.1"/>
    </source>
</evidence>
<feature type="transmembrane region" description="Helical" evidence="2">
    <location>
        <begin position="24"/>
        <end position="42"/>
    </location>
</feature>
<dbReference type="AlphaFoldDB" id="A0A1I2MMM6"/>
<organism evidence="3 4">
    <name type="scientific">Desulfotruncus arcticus DSM 17038</name>
    <dbReference type="NCBI Taxonomy" id="1121424"/>
    <lineage>
        <taxon>Bacteria</taxon>
        <taxon>Bacillati</taxon>
        <taxon>Bacillota</taxon>
        <taxon>Clostridia</taxon>
        <taxon>Eubacteriales</taxon>
        <taxon>Desulfallaceae</taxon>
        <taxon>Desulfotruncus</taxon>
    </lineage>
</organism>